<dbReference type="InterPro" id="IPR001611">
    <property type="entry name" value="Leu-rich_rpt"/>
</dbReference>
<evidence type="ECO:0000256" key="2">
    <source>
        <dbReference type="ARBA" id="ARBA00022737"/>
    </source>
</evidence>
<dbReference type="InParanoid" id="C3ZL28"/>
<keyword evidence="4" id="KW-1133">Transmembrane helix</keyword>
<proteinExistence type="predicted"/>
<name>C3ZL28_BRAFL</name>
<dbReference type="eggNOG" id="KOG0619">
    <property type="taxonomic scope" value="Eukaryota"/>
</dbReference>
<dbReference type="InterPro" id="IPR032675">
    <property type="entry name" value="LRR_dom_sf"/>
</dbReference>
<feature type="transmembrane region" description="Helical" evidence="4">
    <location>
        <begin position="378"/>
        <end position="400"/>
    </location>
</feature>
<reference evidence="5" key="1">
    <citation type="journal article" date="2008" name="Nature">
        <title>The amphioxus genome and the evolution of the chordate karyotype.</title>
        <authorList>
            <consortium name="US DOE Joint Genome Institute (JGI-PGF)"/>
            <person name="Putnam N.H."/>
            <person name="Butts T."/>
            <person name="Ferrier D.E.K."/>
            <person name="Furlong R.F."/>
            <person name="Hellsten U."/>
            <person name="Kawashima T."/>
            <person name="Robinson-Rechavi M."/>
            <person name="Shoguchi E."/>
            <person name="Terry A."/>
            <person name="Yu J.-K."/>
            <person name="Benito-Gutierrez E.L."/>
            <person name="Dubchak I."/>
            <person name="Garcia-Fernandez J."/>
            <person name="Gibson-Brown J.J."/>
            <person name="Grigoriev I.V."/>
            <person name="Horton A.C."/>
            <person name="de Jong P.J."/>
            <person name="Jurka J."/>
            <person name="Kapitonov V.V."/>
            <person name="Kohara Y."/>
            <person name="Kuroki Y."/>
            <person name="Lindquist E."/>
            <person name="Lucas S."/>
            <person name="Osoegawa K."/>
            <person name="Pennacchio L.A."/>
            <person name="Salamov A.A."/>
            <person name="Satou Y."/>
            <person name="Sauka-Spengler T."/>
            <person name="Schmutz J."/>
            <person name="Shin-I T."/>
            <person name="Toyoda A."/>
            <person name="Bronner-Fraser M."/>
            <person name="Fujiyama A."/>
            <person name="Holland L.Z."/>
            <person name="Holland P.W.H."/>
            <person name="Satoh N."/>
            <person name="Rokhsar D.S."/>
        </authorList>
    </citation>
    <scope>NUCLEOTIDE SEQUENCE [LARGE SCALE GENOMIC DNA]</scope>
    <source>
        <strain evidence="5">S238N-H82</strain>
        <tissue evidence="5">Testes</tissue>
    </source>
</reference>
<dbReference type="PANTHER" id="PTHR24366:SF96">
    <property type="entry name" value="LEUCINE RICH REPEAT CONTAINING 53"/>
    <property type="match status" value="1"/>
</dbReference>
<dbReference type="InterPro" id="IPR003591">
    <property type="entry name" value="Leu-rich_rpt_typical-subtyp"/>
</dbReference>
<dbReference type="PROSITE" id="PS51450">
    <property type="entry name" value="LRR"/>
    <property type="match status" value="1"/>
</dbReference>
<dbReference type="AlphaFoldDB" id="C3ZL28"/>
<sequence length="650" mass="71857">MVDFTGRDLQHVPLDSITQDVYTVTLSGNKISNLGSFNTTPHIRYLCIDNNRVNNLSPRTFQGMCELRHLDLNRNYIVSLRDFIFSDLTALWNLLLSNNLISAISERAFHGLASLQFLGLAGNRLSVFPAQAIGLIPSKQLLLVSLMVNSMSQIPGDIKSAHPSASYQLQGNPLRCPEKQVAREDMINVADMDSWPVRRFYAIDTDPELNRPIVKNVFFMKSRHKYFGVIPSTNYVTEHHSVALPLVQLARPNHELEHYTWYTPTGRYVVRPLTEKLDIQNFTAKNSGRYTSEMVSGTKSHHMDLLLCLDWRRKEDQKESTTIPPSKTFSPRGIENETDICEGSTDKSCCSYWLAFKPSFHQKFCVVANSQDNPSISFIIPIITVVAILMILFPIALVCWRKRGASREDNRPTAGATLNMGAQAMGVCGPRHTLPEVTGGSTEGESDPNAFPLRRLRSRESHWFAMEMGTTTVYTVGTTEAQVHHYDNASDADEEGQHHSPSAPPPPLPFREHNVAHAVLEGPSEQPAFQIGNAETGEEIMPYGVAAGNSLYERASDGNRGTFVASEHDASAISASTVAADPCEIDANGTEERLYAAADANALHQQETVTSELYGRQTDHSNMARGISTAPNGTVEDFGILYGSGQATAE</sequence>
<feature type="region of interest" description="Disordered" evidence="3">
    <location>
        <begin position="490"/>
        <end position="510"/>
    </location>
</feature>
<dbReference type="Pfam" id="PF13855">
    <property type="entry name" value="LRR_8"/>
    <property type="match status" value="1"/>
</dbReference>
<dbReference type="Gene3D" id="3.80.10.10">
    <property type="entry name" value="Ribonuclease Inhibitor"/>
    <property type="match status" value="1"/>
</dbReference>
<keyword evidence="1" id="KW-0433">Leucine-rich repeat</keyword>
<accession>C3ZL28</accession>
<dbReference type="PANTHER" id="PTHR24366">
    <property type="entry name" value="IG(IMMUNOGLOBULIN) AND LRR(LEUCINE RICH REPEAT) DOMAINS"/>
    <property type="match status" value="1"/>
</dbReference>
<evidence type="ECO:0000256" key="3">
    <source>
        <dbReference type="SAM" id="MobiDB-lite"/>
    </source>
</evidence>
<dbReference type="SUPFAM" id="SSF52058">
    <property type="entry name" value="L domain-like"/>
    <property type="match status" value="1"/>
</dbReference>
<evidence type="ECO:0000256" key="1">
    <source>
        <dbReference type="ARBA" id="ARBA00022614"/>
    </source>
</evidence>
<dbReference type="SMART" id="SM00369">
    <property type="entry name" value="LRR_TYP"/>
    <property type="match status" value="4"/>
</dbReference>
<keyword evidence="4" id="KW-0472">Membrane</keyword>
<keyword evidence="2" id="KW-0677">Repeat</keyword>
<protein>
    <submittedName>
        <fullName evidence="5">Uncharacterized protein</fullName>
    </submittedName>
</protein>
<evidence type="ECO:0000313" key="5">
    <source>
        <dbReference type="EMBL" id="EEN46710.1"/>
    </source>
</evidence>
<keyword evidence="4" id="KW-0812">Transmembrane</keyword>
<evidence type="ECO:0000256" key="4">
    <source>
        <dbReference type="SAM" id="Phobius"/>
    </source>
</evidence>
<organism>
    <name type="scientific">Branchiostoma floridae</name>
    <name type="common">Florida lancelet</name>
    <name type="synonym">Amphioxus</name>
    <dbReference type="NCBI Taxonomy" id="7739"/>
    <lineage>
        <taxon>Eukaryota</taxon>
        <taxon>Metazoa</taxon>
        <taxon>Chordata</taxon>
        <taxon>Cephalochordata</taxon>
        <taxon>Leptocardii</taxon>
        <taxon>Amphioxiformes</taxon>
        <taxon>Branchiostomatidae</taxon>
        <taxon>Branchiostoma</taxon>
    </lineage>
</organism>
<dbReference type="EMBL" id="GG666640">
    <property type="protein sequence ID" value="EEN46710.1"/>
    <property type="molecule type" value="Genomic_DNA"/>
</dbReference>
<gene>
    <name evidence="5" type="ORF">BRAFLDRAFT_89503</name>
</gene>